<evidence type="ECO:0000313" key="1">
    <source>
        <dbReference type="EMBL" id="EGW34708.1"/>
    </source>
</evidence>
<dbReference type="KEGG" id="spaa:SPAPADRAFT_132846"/>
<sequence>MSSYYLAIIGTRDNPIYELEFASFKNTTILSSPSTPNTPPPIPGKARFAPNVKELLPFIANSSLDLIEDAQFTSNQLNLGKIDTFYGISINAFITPGNIKFVLCYDGNVKEENSIRSFFNEINELYVKTLLNPFYAVNDAIISPEFDLKVKQLARKYL</sequence>
<dbReference type="InParanoid" id="G3ADY3"/>
<dbReference type="InterPro" id="IPR006722">
    <property type="entry name" value="Sedlin"/>
</dbReference>
<name>G3ADY3_SPAPN</name>
<organism evidence="2">
    <name type="scientific">Spathaspora passalidarum (strain NRRL Y-27907 / 11-Y1)</name>
    <dbReference type="NCBI Taxonomy" id="619300"/>
    <lineage>
        <taxon>Eukaryota</taxon>
        <taxon>Fungi</taxon>
        <taxon>Dikarya</taxon>
        <taxon>Ascomycota</taxon>
        <taxon>Saccharomycotina</taxon>
        <taxon>Pichiomycetes</taxon>
        <taxon>Debaryomycetaceae</taxon>
        <taxon>Spathaspora</taxon>
    </lineage>
</organism>
<dbReference type="CDD" id="cd14825">
    <property type="entry name" value="TRAPPC2_sedlin"/>
    <property type="match status" value="1"/>
</dbReference>
<accession>G3ADY3</accession>
<dbReference type="GO" id="GO:1990071">
    <property type="term" value="C:TRAPPII protein complex"/>
    <property type="evidence" value="ECO:0007669"/>
    <property type="project" value="EnsemblFungi"/>
</dbReference>
<dbReference type="EMBL" id="GL996499">
    <property type="protein sequence ID" value="EGW34708.1"/>
    <property type="molecule type" value="Genomic_DNA"/>
</dbReference>
<dbReference type="GeneID" id="18869698"/>
<dbReference type="FunCoup" id="G3ADY3">
    <property type="interactions" value="357"/>
</dbReference>
<dbReference type="GO" id="GO:1990072">
    <property type="term" value="C:TRAPPIII protein complex"/>
    <property type="evidence" value="ECO:0007669"/>
    <property type="project" value="EnsemblFungi"/>
</dbReference>
<keyword evidence="2" id="KW-1185">Reference proteome</keyword>
<dbReference type="GO" id="GO:0006888">
    <property type="term" value="P:endoplasmic reticulum to Golgi vesicle-mediated transport"/>
    <property type="evidence" value="ECO:0007669"/>
    <property type="project" value="EnsemblFungi"/>
</dbReference>
<protein>
    <recommendedName>
        <fullName evidence="3">Trafficking protein particle complex subunit 20</fullName>
    </recommendedName>
</protein>
<dbReference type="Proteomes" id="UP000000709">
    <property type="component" value="Unassembled WGS sequence"/>
</dbReference>
<dbReference type="PANTHER" id="PTHR12403">
    <property type="entry name" value="TRAFFICKING PROTEIN PARTICLE COMPLEX SUBUNIT 2"/>
    <property type="match status" value="1"/>
</dbReference>
<dbReference type="eggNOG" id="KOG3487">
    <property type="taxonomic scope" value="Eukaryota"/>
</dbReference>
<dbReference type="STRING" id="619300.G3ADY3"/>
<dbReference type="InterPro" id="IPR011012">
    <property type="entry name" value="Longin-like_dom_sf"/>
</dbReference>
<dbReference type="Pfam" id="PF04628">
    <property type="entry name" value="Sedlin_N"/>
    <property type="match status" value="1"/>
</dbReference>
<dbReference type="Gene3D" id="3.30.450.70">
    <property type="match status" value="1"/>
</dbReference>
<proteinExistence type="predicted"/>
<dbReference type="OrthoDB" id="2968323at2759"/>
<dbReference type="GO" id="GO:1990070">
    <property type="term" value="C:TRAPPI protein complex"/>
    <property type="evidence" value="ECO:0007669"/>
    <property type="project" value="EnsemblFungi"/>
</dbReference>
<dbReference type="RefSeq" id="XP_007372120.1">
    <property type="nucleotide sequence ID" value="XM_007372058.1"/>
</dbReference>
<dbReference type="OMA" id="RYMNQFI"/>
<dbReference type="AlphaFoldDB" id="G3ADY3"/>
<evidence type="ECO:0008006" key="3">
    <source>
        <dbReference type="Google" id="ProtNLM"/>
    </source>
</evidence>
<dbReference type="HOGENOM" id="CLU_085828_0_2_1"/>
<dbReference type="GO" id="GO:0065003">
    <property type="term" value="P:protein-containing complex assembly"/>
    <property type="evidence" value="ECO:0007669"/>
    <property type="project" value="EnsemblFungi"/>
</dbReference>
<gene>
    <name evidence="1" type="ORF">SPAPADRAFT_132846</name>
</gene>
<reference evidence="1 2" key="1">
    <citation type="journal article" date="2011" name="Proc. Natl. Acad. Sci. U.S.A.">
        <title>Comparative genomics of xylose-fermenting fungi for enhanced biofuel production.</title>
        <authorList>
            <person name="Wohlbach D.J."/>
            <person name="Kuo A."/>
            <person name="Sato T.K."/>
            <person name="Potts K.M."/>
            <person name="Salamov A.A."/>
            <person name="LaButti K.M."/>
            <person name="Sun H."/>
            <person name="Clum A."/>
            <person name="Pangilinan J.L."/>
            <person name="Lindquist E.A."/>
            <person name="Lucas S."/>
            <person name="Lapidus A."/>
            <person name="Jin M."/>
            <person name="Gunawan C."/>
            <person name="Balan V."/>
            <person name="Dale B.E."/>
            <person name="Jeffries T.W."/>
            <person name="Zinkel R."/>
            <person name="Barry K.W."/>
            <person name="Grigoriev I.V."/>
            <person name="Gasch A.P."/>
        </authorList>
    </citation>
    <scope>NUCLEOTIDE SEQUENCE [LARGE SCALE GENOMIC DNA]</scope>
    <source>
        <strain evidence="2">NRRL Y-27907 / 11-Y1</strain>
    </source>
</reference>
<dbReference type="SUPFAM" id="SSF64356">
    <property type="entry name" value="SNARE-like"/>
    <property type="match status" value="1"/>
</dbReference>
<evidence type="ECO:0000313" key="2">
    <source>
        <dbReference type="Proteomes" id="UP000000709"/>
    </source>
</evidence>